<evidence type="ECO:0000313" key="1">
    <source>
        <dbReference type="EMBL" id="MDT0352542.1"/>
    </source>
</evidence>
<keyword evidence="2" id="KW-1185">Reference proteome</keyword>
<dbReference type="RefSeq" id="WP_311559048.1">
    <property type="nucleotide sequence ID" value="NZ_JAVREJ010000019.1"/>
</dbReference>
<evidence type="ECO:0008006" key="3">
    <source>
        <dbReference type="Google" id="ProtNLM"/>
    </source>
</evidence>
<organism evidence="1 2">
    <name type="scientific">Pseudonocardia charpentierae</name>
    <dbReference type="NCBI Taxonomy" id="3075545"/>
    <lineage>
        <taxon>Bacteria</taxon>
        <taxon>Bacillati</taxon>
        <taxon>Actinomycetota</taxon>
        <taxon>Actinomycetes</taxon>
        <taxon>Pseudonocardiales</taxon>
        <taxon>Pseudonocardiaceae</taxon>
        <taxon>Pseudonocardia</taxon>
    </lineage>
</organism>
<protein>
    <recommendedName>
        <fullName evidence="3">Arsenate reductase</fullName>
    </recommendedName>
</protein>
<comment type="caution">
    <text evidence="1">The sequence shown here is derived from an EMBL/GenBank/DDBJ whole genome shotgun (WGS) entry which is preliminary data.</text>
</comment>
<reference evidence="2" key="1">
    <citation type="submission" date="2023-07" db="EMBL/GenBank/DDBJ databases">
        <title>30 novel species of actinomycetes from the DSMZ collection.</title>
        <authorList>
            <person name="Nouioui I."/>
        </authorList>
    </citation>
    <scope>NUCLEOTIDE SEQUENCE [LARGE SCALE GENOMIC DNA]</scope>
    <source>
        <strain evidence="2">DSM 45834</strain>
    </source>
</reference>
<dbReference type="EMBL" id="JAVREJ010000019">
    <property type="protein sequence ID" value="MDT0352542.1"/>
    <property type="molecule type" value="Genomic_DNA"/>
</dbReference>
<dbReference type="Proteomes" id="UP001183202">
    <property type="component" value="Unassembled WGS sequence"/>
</dbReference>
<accession>A0ABU2NG24</accession>
<sequence>MTGETWVPTACTLPTAEQPLRVAEFDVLFATAVRPAERTGPTTLLVHLPADAVSTIRDLVARETACCSFFSFDVRATHSGTDVLVRVPEQHVAVLDALSERAESARANTAP</sequence>
<gene>
    <name evidence="1" type="ORF">RM445_23735</name>
</gene>
<evidence type="ECO:0000313" key="2">
    <source>
        <dbReference type="Proteomes" id="UP001183202"/>
    </source>
</evidence>
<proteinExistence type="predicted"/>
<name>A0ABU2NG24_9PSEU</name>